<evidence type="ECO:0000259" key="1">
    <source>
        <dbReference type="Pfam" id="PF01878"/>
    </source>
</evidence>
<reference evidence="2 3" key="1">
    <citation type="journal article" date="2024" name="Nat. Commun.">
        <title>Phylogenomics reveals the evolutionary origins of lichenization in chlorophyte algae.</title>
        <authorList>
            <person name="Puginier C."/>
            <person name="Libourel C."/>
            <person name="Otte J."/>
            <person name="Skaloud P."/>
            <person name="Haon M."/>
            <person name="Grisel S."/>
            <person name="Petersen M."/>
            <person name="Berrin J.G."/>
            <person name="Delaux P.M."/>
            <person name="Dal Grande F."/>
            <person name="Keller J."/>
        </authorList>
    </citation>
    <scope>NUCLEOTIDE SEQUENCE [LARGE SCALE GENOMIC DNA]</scope>
    <source>
        <strain evidence="2 3">SAG 216-7</strain>
    </source>
</reference>
<dbReference type="InterPro" id="IPR052181">
    <property type="entry name" value="5hmC_binding"/>
</dbReference>
<dbReference type="Proteomes" id="UP001491310">
    <property type="component" value="Unassembled WGS sequence"/>
</dbReference>
<accession>A0ABR2YHD4</accession>
<keyword evidence="3" id="KW-1185">Reference proteome</keyword>
<dbReference type="Gene3D" id="3.10.590.10">
    <property type="entry name" value="ph1033 like domains"/>
    <property type="match status" value="1"/>
</dbReference>
<evidence type="ECO:0000313" key="3">
    <source>
        <dbReference type="Proteomes" id="UP001491310"/>
    </source>
</evidence>
<organism evidence="2 3">
    <name type="scientific">Coccomyxa subellipsoidea</name>
    <dbReference type="NCBI Taxonomy" id="248742"/>
    <lineage>
        <taxon>Eukaryota</taxon>
        <taxon>Viridiplantae</taxon>
        <taxon>Chlorophyta</taxon>
        <taxon>core chlorophytes</taxon>
        <taxon>Trebouxiophyceae</taxon>
        <taxon>Trebouxiophyceae incertae sedis</taxon>
        <taxon>Coccomyxaceae</taxon>
        <taxon>Coccomyxa</taxon>
    </lineage>
</organism>
<dbReference type="SUPFAM" id="SSF88697">
    <property type="entry name" value="PUA domain-like"/>
    <property type="match status" value="1"/>
</dbReference>
<proteinExistence type="predicted"/>
<sequence>MCQSDLEAEHRSAYWLFGKDRREFSVEDCDGKGRREVLWTGVRRAEDVTNLKNVRYEDVIFLCESGCSPAITAVLEAVGDPVPDATAWDAEFSQKHWVTKPDRIMPGCSIGNNPFWAVQVKLVKAFGRAVPLASLANGSDWAALKVYNGQVLPLSEEQWDAVIDSSQG</sequence>
<dbReference type="InterPro" id="IPR002740">
    <property type="entry name" value="EVE_domain"/>
</dbReference>
<comment type="caution">
    <text evidence="2">The sequence shown here is derived from an EMBL/GenBank/DDBJ whole genome shotgun (WGS) entry which is preliminary data.</text>
</comment>
<gene>
    <name evidence="2" type="ORF">WJX75_002025</name>
</gene>
<dbReference type="PANTHER" id="PTHR14087">
    <property type="entry name" value="THYMOCYTE NUCLEAR PROTEIN 1"/>
    <property type="match status" value="1"/>
</dbReference>
<dbReference type="InterPro" id="IPR015947">
    <property type="entry name" value="PUA-like_sf"/>
</dbReference>
<dbReference type="EMBL" id="JALJOT010000011">
    <property type="protein sequence ID" value="KAK9905551.1"/>
    <property type="molecule type" value="Genomic_DNA"/>
</dbReference>
<name>A0ABR2YHD4_9CHLO</name>
<evidence type="ECO:0000313" key="2">
    <source>
        <dbReference type="EMBL" id="KAK9905551.1"/>
    </source>
</evidence>
<dbReference type="Pfam" id="PF01878">
    <property type="entry name" value="EVE"/>
    <property type="match status" value="1"/>
</dbReference>
<dbReference type="PANTHER" id="PTHR14087:SF7">
    <property type="entry name" value="THYMOCYTE NUCLEAR PROTEIN 1"/>
    <property type="match status" value="1"/>
</dbReference>
<protein>
    <recommendedName>
        <fullName evidence="1">EVE domain-containing protein</fullName>
    </recommendedName>
</protein>
<feature type="domain" description="EVE" evidence="1">
    <location>
        <begin position="13"/>
        <end position="163"/>
    </location>
</feature>